<evidence type="ECO:0000256" key="1">
    <source>
        <dbReference type="ARBA" id="ARBA00011028"/>
    </source>
</evidence>
<dbReference type="GO" id="GO:0030001">
    <property type="term" value="P:metal ion transport"/>
    <property type="evidence" value="ECO:0007669"/>
    <property type="project" value="InterPro"/>
</dbReference>
<comment type="similarity">
    <text evidence="1 4">Belongs to the bacterial solute-binding protein 9 family.</text>
</comment>
<evidence type="ECO:0000256" key="4">
    <source>
        <dbReference type="RuleBase" id="RU003512"/>
    </source>
</evidence>
<dbReference type="PRINTS" id="PR00690">
    <property type="entry name" value="ADHESNFAMILY"/>
</dbReference>
<dbReference type="GO" id="GO:0007155">
    <property type="term" value="P:cell adhesion"/>
    <property type="evidence" value="ECO:0007669"/>
    <property type="project" value="InterPro"/>
</dbReference>
<name>A0A1I4GAC3_9LACT</name>
<dbReference type="PANTHER" id="PTHR42953:SF3">
    <property type="entry name" value="HIGH-AFFINITY ZINC UPTAKE SYSTEM PROTEIN ZNUA"/>
    <property type="match status" value="1"/>
</dbReference>
<dbReference type="InterPro" id="IPR050492">
    <property type="entry name" value="Bact_metal-bind_prot9"/>
</dbReference>
<dbReference type="PRINTS" id="PR00691">
    <property type="entry name" value="ADHESINB"/>
</dbReference>
<feature type="chain" id="PRO_5035286329" evidence="5">
    <location>
        <begin position="24"/>
        <end position="281"/>
    </location>
</feature>
<keyword evidence="3 5" id="KW-0732">Signal</keyword>
<dbReference type="InterPro" id="IPR006128">
    <property type="entry name" value="Lipoprotein_PsaA-like"/>
</dbReference>
<dbReference type="Proteomes" id="UP001164042">
    <property type="component" value="Chromosome"/>
</dbReference>
<dbReference type="EMBL" id="FOTJ01000003">
    <property type="protein sequence ID" value="SFL26513.1"/>
    <property type="molecule type" value="Genomic_DNA"/>
</dbReference>
<evidence type="ECO:0000256" key="3">
    <source>
        <dbReference type="ARBA" id="ARBA00022729"/>
    </source>
</evidence>
<dbReference type="Gene3D" id="3.40.50.1980">
    <property type="entry name" value="Nitrogenase molybdenum iron protein domain"/>
    <property type="match status" value="2"/>
</dbReference>
<gene>
    <name evidence="7" type="ORF">OF801_00885</name>
    <name evidence="6" type="ORF">SAMN05216438_103137</name>
</gene>
<sequence>MKKYTLLLLIPVLLLLTACQKTASDKPQIVTTFEPMYEFTKAVVGDKVDIINIVPANQEAHDFEPSAKDMTTLTNADAIIYNSKYLEKWAPSVKNKGIKIEASTPVEKIGDDPHTWVSPKAALLEVRYIADELSKKFPEYKDDFTKNADEYIGKLKKIDQDFDQLKNAKNKTFITQHEAFGYLGRDYGLTTIAITGLDPEAEPSSATLIKLKNEMQKANLNTVYFEDNSSSKLAETLAKEAGAKLLVINPVEGLTDEQKKSGESYLTIMEENLKSLKETIK</sequence>
<reference evidence="6 8" key="1">
    <citation type="submission" date="2016-10" db="EMBL/GenBank/DDBJ databases">
        <authorList>
            <person name="de Groot N.N."/>
        </authorList>
    </citation>
    <scope>NUCLEOTIDE SEQUENCE [LARGE SCALE GENOMIC DNA]</scope>
    <source>
        <strain evidence="6 8">M79</strain>
    </source>
</reference>
<dbReference type="EMBL" id="CP109635">
    <property type="protein sequence ID" value="UYT10526.1"/>
    <property type="molecule type" value="Genomic_DNA"/>
</dbReference>
<dbReference type="InterPro" id="IPR006127">
    <property type="entry name" value="ZnuA-like"/>
</dbReference>
<evidence type="ECO:0000256" key="2">
    <source>
        <dbReference type="ARBA" id="ARBA00022448"/>
    </source>
</evidence>
<dbReference type="PANTHER" id="PTHR42953">
    <property type="entry name" value="HIGH-AFFINITY ZINC UPTAKE SYSTEM PROTEIN ZNUA-RELATED"/>
    <property type="match status" value="1"/>
</dbReference>
<evidence type="ECO:0000256" key="5">
    <source>
        <dbReference type="SAM" id="SignalP"/>
    </source>
</evidence>
<proteinExistence type="inferred from homology"/>
<evidence type="ECO:0000313" key="7">
    <source>
        <dbReference type="EMBL" id="UYT10526.1"/>
    </source>
</evidence>
<dbReference type="RefSeq" id="WP_003133722.1">
    <property type="nucleotide sequence ID" value="NZ_CAXVJC010000002.1"/>
</dbReference>
<feature type="signal peptide" evidence="5">
    <location>
        <begin position="1"/>
        <end position="23"/>
    </location>
</feature>
<reference evidence="7" key="2">
    <citation type="submission" date="2022-10" db="EMBL/GenBank/DDBJ databases">
        <title>Genome assembly of Lactococcus garvieae isolates from cricket gut.</title>
        <authorList>
            <person name="Luecke A.R."/>
            <person name="Brown A.M.V."/>
            <person name="Wakeman C.A."/>
        </authorList>
    </citation>
    <scope>NUCLEOTIDE SEQUENCE</scope>
    <source>
        <strain evidence="7">Alexii-11_2</strain>
    </source>
</reference>
<dbReference type="PROSITE" id="PS51257">
    <property type="entry name" value="PROKAR_LIPOPROTEIN"/>
    <property type="match status" value="1"/>
</dbReference>
<dbReference type="GO" id="GO:0046872">
    <property type="term" value="F:metal ion binding"/>
    <property type="evidence" value="ECO:0007669"/>
    <property type="project" value="InterPro"/>
</dbReference>
<dbReference type="Proteomes" id="UP000181969">
    <property type="component" value="Unassembled WGS sequence"/>
</dbReference>
<organism evidence="6 8">
    <name type="scientific">Lactococcus garvieae</name>
    <dbReference type="NCBI Taxonomy" id="1363"/>
    <lineage>
        <taxon>Bacteria</taxon>
        <taxon>Bacillati</taxon>
        <taxon>Bacillota</taxon>
        <taxon>Bacilli</taxon>
        <taxon>Lactobacillales</taxon>
        <taxon>Streptococcaceae</taxon>
        <taxon>Lactococcus</taxon>
    </lineage>
</organism>
<dbReference type="SUPFAM" id="SSF53807">
    <property type="entry name" value="Helical backbone' metal receptor"/>
    <property type="match status" value="1"/>
</dbReference>
<dbReference type="InterPro" id="IPR006129">
    <property type="entry name" value="AdhesinB"/>
</dbReference>
<dbReference type="OrthoDB" id="9810636at2"/>
<dbReference type="AlphaFoldDB" id="A0A1I4GAC3"/>
<keyword evidence="2 4" id="KW-0813">Transport</keyword>
<accession>A0A1I4GAC3</accession>
<evidence type="ECO:0000313" key="8">
    <source>
        <dbReference type="Proteomes" id="UP000181969"/>
    </source>
</evidence>
<dbReference type="Pfam" id="PF01297">
    <property type="entry name" value="ZnuA"/>
    <property type="match status" value="1"/>
</dbReference>
<evidence type="ECO:0000313" key="6">
    <source>
        <dbReference type="EMBL" id="SFL26513.1"/>
    </source>
</evidence>
<protein>
    <submittedName>
        <fullName evidence="7">Zinc ABC transporter substrate-binding protein</fullName>
    </submittedName>
    <submittedName>
        <fullName evidence="6">Zinc transport system substrate-binding protein</fullName>
    </submittedName>
</protein>